<sequence>MTTIPEARTLGAATSDAGGDRPAPAFAPRRGRPLLVSREAVLERIRQMAARSDGLFRVHRSHPALYARARRLYGSWAAAVRAAGLDYDAAVGAARERSLRTRRQKTRRRPAAAAR</sequence>
<feature type="compositionally biased region" description="Basic residues" evidence="1">
    <location>
        <begin position="100"/>
        <end position="115"/>
    </location>
</feature>
<evidence type="ECO:0000256" key="1">
    <source>
        <dbReference type="SAM" id="MobiDB-lite"/>
    </source>
</evidence>
<dbReference type="EMBL" id="DSQF01000019">
    <property type="protein sequence ID" value="HGZ43650.1"/>
    <property type="molecule type" value="Genomic_DNA"/>
</dbReference>
<name>A0A832MLG9_UNCEI</name>
<proteinExistence type="predicted"/>
<reference evidence="2" key="1">
    <citation type="journal article" date="2020" name="mSystems">
        <title>Genome- and Community-Level Interaction Insights into Carbon Utilization and Element Cycling Functions of Hydrothermarchaeota in Hydrothermal Sediment.</title>
        <authorList>
            <person name="Zhou Z."/>
            <person name="Liu Y."/>
            <person name="Xu W."/>
            <person name="Pan J."/>
            <person name="Luo Z.H."/>
            <person name="Li M."/>
        </authorList>
    </citation>
    <scope>NUCLEOTIDE SEQUENCE [LARGE SCALE GENOMIC DNA]</scope>
    <source>
        <strain evidence="2">SpSt-381</strain>
    </source>
</reference>
<protein>
    <submittedName>
        <fullName evidence="2">Uncharacterized protein</fullName>
    </submittedName>
</protein>
<accession>A0A832MLG9</accession>
<dbReference type="AlphaFoldDB" id="A0A832MLG9"/>
<evidence type="ECO:0000313" key="2">
    <source>
        <dbReference type="EMBL" id="HGZ43650.1"/>
    </source>
</evidence>
<organism evidence="2">
    <name type="scientific">Eiseniibacteriota bacterium</name>
    <dbReference type="NCBI Taxonomy" id="2212470"/>
    <lineage>
        <taxon>Bacteria</taxon>
        <taxon>Candidatus Eiseniibacteriota</taxon>
    </lineage>
</organism>
<gene>
    <name evidence="2" type="ORF">ENR23_09530</name>
</gene>
<feature type="region of interest" description="Disordered" evidence="1">
    <location>
        <begin position="1"/>
        <end position="30"/>
    </location>
</feature>
<feature type="region of interest" description="Disordered" evidence="1">
    <location>
        <begin position="94"/>
        <end position="115"/>
    </location>
</feature>
<feature type="compositionally biased region" description="Low complexity" evidence="1">
    <location>
        <begin position="16"/>
        <end position="28"/>
    </location>
</feature>
<comment type="caution">
    <text evidence="2">The sequence shown here is derived from an EMBL/GenBank/DDBJ whole genome shotgun (WGS) entry which is preliminary data.</text>
</comment>